<sequence>MTTSPFRRALLIGALACAAQVLPAHATLAQPEGPVILSITGKIDVRNQGDQAAFDLEMLEKLPQRSFTTQTPWDKKPTKFTGPLLRDVLAAAKARGQTITALALNDYKTTIPMDDVTRFDVLLAHRINDEPIPVRTKGPLFIIYPFDAKPELKAARYYERSAWQLRSLTID</sequence>
<dbReference type="Pfam" id="PF00174">
    <property type="entry name" value="Oxidored_molyb"/>
    <property type="match status" value="1"/>
</dbReference>
<keyword evidence="1" id="KW-0732">Signal</keyword>
<dbReference type="SUPFAM" id="SSF56524">
    <property type="entry name" value="Oxidoreductase molybdopterin-binding domain"/>
    <property type="match status" value="1"/>
</dbReference>
<feature type="signal peptide" evidence="1">
    <location>
        <begin position="1"/>
        <end position="26"/>
    </location>
</feature>
<organism evidence="3 4">
    <name type="scientific">Acidovorax lacteus</name>
    <dbReference type="NCBI Taxonomy" id="1924988"/>
    <lineage>
        <taxon>Bacteria</taxon>
        <taxon>Pseudomonadati</taxon>
        <taxon>Pseudomonadota</taxon>
        <taxon>Betaproteobacteria</taxon>
        <taxon>Burkholderiales</taxon>
        <taxon>Comamonadaceae</taxon>
        <taxon>Acidovorax</taxon>
    </lineage>
</organism>
<dbReference type="Gene3D" id="3.90.420.10">
    <property type="entry name" value="Oxidoreductase, molybdopterin-binding domain"/>
    <property type="match status" value="1"/>
</dbReference>
<feature type="chain" id="PRO_5046099990" evidence="1">
    <location>
        <begin position="27"/>
        <end position="171"/>
    </location>
</feature>
<evidence type="ECO:0000313" key="3">
    <source>
        <dbReference type="EMBL" id="GAA4422191.1"/>
    </source>
</evidence>
<dbReference type="RefSeq" id="WP_345062345.1">
    <property type="nucleotide sequence ID" value="NZ_BAABEX010000007.1"/>
</dbReference>
<evidence type="ECO:0000259" key="2">
    <source>
        <dbReference type="Pfam" id="PF00174"/>
    </source>
</evidence>
<proteinExistence type="predicted"/>
<comment type="caution">
    <text evidence="3">The sequence shown here is derived from an EMBL/GenBank/DDBJ whole genome shotgun (WGS) entry which is preliminary data.</text>
</comment>
<keyword evidence="4" id="KW-1185">Reference proteome</keyword>
<dbReference type="Proteomes" id="UP001501788">
    <property type="component" value="Unassembled WGS sequence"/>
</dbReference>
<dbReference type="InterPro" id="IPR036374">
    <property type="entry name" value="OxRdtase_Mopterin-bd_sf"/>
</dbReference>
<feature type="domain" description="Oxidoreductase molybdopterin-binding" evidence="2">
    <location>
        <begin position="68"/>
        <end position="145"/>
    </location>
</feature>
<reference evidence="4" key="1">
    <citation type="journal article" date="2019" name="Int. J. Syst. Evol. Microbiol.">
        <title>The Global Catalogue of Microorganisms (GCM) 10K type strain sequencing project: providing services to taxonomists for standard genome sequencing and annotation.</title>
        <authorList>
            <consortium name="The Broad Institute Genomics Platform"/>
            <consortium name="The Broad Institute Genome Sequencing Center for Infectious Disease"/>
            <person name="Wu L."/>
            <person name="Ma J."/>
        </authorList>
    </citation>
    <scope>NUCLEOTIDE SEQUENCE [LARGE SCALE GENOMIC DNA]</scope>
    <source>
        <strain evidence="4">JCM 31890</strain>
    </source>
</reference>
<dbReference type="InterPro" id="IPR000572">
    <property type="entry name" value="OxRdtase_Mopterin-bd_dom"/>
</dbReference>
<name>A0ABP8L4X7_9BURK</name>
<evidence type="ECO:0000256" key="1">
    <source>
        <dbReference type="SAM" id="SignalP"/>
    </source>
</evidence>
<gene>
    <name evidence="3" type="ORF">GCM10023090_12920</name>
</gene>
<accession>A0ABP8L4X7</accession>
<dbReference type="EMBL" id="BAABEX010000007">
    <property type="protein sequence ID" value="GAA4422191.1"/>
    <property type="molecule type" value="Genomic_DNA"/>
</dbReference>
<evidence type="ECO:0000313" key="4">
    <source>
        <dbReference type="Proteomes" id="UP001501788"/>
    </source>
</evidence>
<protein>
    <submittedName>
        <fullName evidence="3">Oxidoreductase</fullName>
    </submittedName>
</protein>